<proteinExistence type="predicted"/>
<dbReference type="InterPro" id="IPR036249">
    <property type="entry name" value="Thioredoxin-like_sf"/>
</dbReference>
<feature type="compositionally biased region" description="Low complexity" evidence="2">
    <location>
        <begin position="104"/>
        <end position="117"/>
    </location>
</feature>
<dbReference type="PANTHER" id="PTHR46115">
    <property type="entry name" value="THIOREDOXIN-LIKE PROTEIN 1"/>
    <property type="match status" value="1"/>
</dbReference>
<organism evidence="4 5">
    <name type="scientific">Bathycoccus prasinos</name>
    <dbReference type="NCBI Taxonomy" id="41875"/>
    <lineage>
        <taxon>Eukaryota</taxon>
        <taxon>Viridiplantae</taxon>
        <taxon>Chlorophyta</taxon>
        <taxon>Mamiellophyceae</taxon>
        <taxon>Mamiellales</taxon>
        <taxon>Bathycoccaceae</taxon>
        <taxon>Bathycoccus</taxon>
    </lineage>
</organism>
<name>K8F2U5_9CHLO</name>
<dbReference type="PROSITE" id="PS51352">
    <property type="entry name" value="THIOREDOXIN_2"/>
    <property type="match status" value="1"/>
</dbReference>
<keyword evidence="1" id="KW-1015">Disulfide bond</keyword>
<dbReference type="STRING" id="41875.K8F2U5"/>
<dbReference type="Proteomes" id="UP000198341">
    <property type="component" value="Chromosome 7"/>
</dbReference>
<feature type="region of interest" description="Disordered" evidence="2">
    <location>
        <begin position="62"/>
        <end position="151"/>
    </location>
</feature>
<evidence type="ECO:0000256" key="1">
    <source>
        <dbReference type="ARBA" id="ARBA00023157"/>
    </source>
</evidence>
<dbReference type="CDD" id="cd02947">
    <property type="entry name" value="TRX_family"/>
    <property type="match status" value="1"/>
</dbReference>
<dbReference type="SUPFAM" id="SSF52833">
    <property type="entry name" value="Thioredoxin-like"/>
    <property type="match status" value="1"/>
</dbReference>
<accession>K8F2U5</accession>
<feature type="compositionally biased region" description="Low complexity" evidence="2">
    <location>
        <begin position="125"/>
        <end position="140"/>
    </location>
</feature>
<dbReference type="Pfam" id="PF00085">
    <property type="entry name" value="Thioredoxin"/>
    <property type="match status" value="1"/>
</dbReference>
<evidence type="ECO:0000313" key="5">
    <source>
        <dbReference type="Proteomes" id="UP000198341"/>
    </source>
</evidence>
<dbReference type="EMBL" id="FO082272">
    <property type="protein sequence ID" value="CCO66337.1"/>
    <property type="molecule type" value="Genomic_DNA"/>
</dbReference>
<evidence type="ECO:0000313" key="4">
    <source>
        <dbReference type="EMBL" id="CCO66337.1"/>
    </source>
</evidence>
<dbReference type="KEGG" id="bpg:Bathy07g03470"/>
<evidence type="ECO:0000259" key="3">
    <source>
        <dbReference type="PROSITE" id="PS51352"/>
    </source>
</evidence>
<reference evidence="4 5" key="1">
    <citation type="submission" date="2011-10" db="EMBL/GenBank/DDBJ databases">
        <authorList>
            <person name="Genoscope - CEA"/>
        </authorList>
    </citation>
    <scope>NUCLEOTIDE SEQUENCE [LARGE SCALE GENOMIC DNA]</scope>
    <source>
        <strain evidence="4 5">RCC 1105</strain>
    </source>
</reference>
<dbReference type="InterPro" id="IPR013766">
    <property type="entry name" value="Thioredoxin_domain"/>
</dbReference>
<gene>
    <name evidence="4" type="ORF">Bathy07g03470</name>
</gene>
<sequence>MRKKRLKIFSQSLKNFRSKKPVGKHQQKFLRTGKNNITHNEMMMFSSSSSSSSSPRRVLLLRPSCRGGNEKTRNENSPFRGGGKGGKGARRTPTTTTRTRRLLTSAAASSKESSSSPSEKKTKTSKSSSDTITNINTTTNTKKKKGEKERQQKIKEYWKDRRKVACQENDPMCLDIMRTPMKSFDEMEEEEQELNALAPEFMDGDVVLGKVNDVPSFPVFKGEILNAPEETLNVVEFTFSWCRPCKKFAAKYDMFAEYYDKVRFFKVVGDSDPVLATTAKSMNVTSTPHFFLFRGGKMVGSFTGTNEDNFREELGFAMKDEEKP</sequence>
<evidence type="ECO:0000256" key="2">
    <source>
        <dbReference type="SAM" id="MobiDB-lite"/>
    </source>
</evidence>
<dbReference type="OrthoDB" id="2121326at2759"/>
<dbReference type="GeneID" id="19014836"/>
<feature type="domain" description="Thioredoxin" evidence="3">
    <location>
        <begin position="192"/>
        <end position="319"/>
    </location>
</feature>
<dbReference type="RefSeq" id="XP_007512249.1">
    <property type="nucleotide sequence ID" value="XM_007512187.1"/>
</dbReference>
<dbReference type="Gene3D" id="3.40.30.10">
    <property type="entry name" value="Glutaredoxin"/>
    <property type="match status" value="1"/>
</dbReference>
<dbReference type="AlphaFoldDB" id="K8F2U5"/>
<protein>
    <recommendedName>
        <fullName evidence="3">Thioredoxin domain-containing protein</fullName>
    </recommendedName>
</protein>
<keyword evidence="5" id="KW-1185">Reference proteome</keyword>